<dbReference type="RefSeq" id="WP_135097270.1">
    <property type="nucleotide sequence ID" value="NZ_JADGLW010000003.1"/>
</dbReference>
<comment type="caution">
    <text evidence="3">The sequence shown here is derived from an EMBL/GenBank/DDBJ whole genome shotgun (WGS) entry which is preliminary data.</text>
</comment>
<dbReference type="EMBL" id="JADGLW010000003">
    <property type="protein sequence ID" value="MBF0753615.1"/>
    <property type="molecule type" value="Genomic_DNA"/>
</dbReference>
<sequence>MKAAVLYDSSAYLKSPLQMRNNLFKVDFTLALPNDEIIVDSTDESHLKNFFDEWIKADVPQPKTAQPNIQDYHNSFQQIIAEGYDTVFGVYLSSSVSGTFQTAEAVSNQYRDRLNIVNFDAVGLSVNMEQLIKQITLMINQEYSFDEIKETAEWLNSESRFFIALEENDNLIKGGRGQALNEVAGSALKTKPVLEYVPGNTPVLKESFRTNKRRNEKLANIAAKYQQQYPNQEILVSIGHTLDENKAHKLKKAVQSILENQQINISIIGTAFCSHLGKGALSFGLMPTIKGVKSDD</sequence>
<dbReference type="InterPro" id="IPR003797">
    <property type="entry name" value="DegV"/>
</dbReference>
<dbReference type="Proteomes" id="UP000647980">
    <property type="component" value="Unassembled WGS sequence"/>
</dbReference>
<dbReference type="InterPro" id="IPR050270">
    <property type="entry name" value="DegV_domain_contain"/>
</dbReference>
<organism evidence="3 4">
    <name type="scientific">Jeotgalicoccus nanhaiensis</name>
    <dbReference type="NCBI Taxonomy" id="568603"/>
    <lineage>
        <taxon>Bacteria</taxon>
        <taxon>Bacillati</taxon>
        <taxon>Bacillota</taxon>
        <taxon>Bacilli</taxon>
        <taxon>Bacillales</taxon>
        <taxon>Staphylococcaceae</taxon>
        <taxon>Jeotgalicoccus</taxon>
    </lineage>
</organism>
<proteinExistence type="predicted"/>
<dbReference type="PANTHER" id="PTHR33434">
    <property type="entry name" value="DEGV DOMAIN-CONTAINING PROTEIN DR_1986-RELATED"/>
    <property type="match status" value="1"/>
</dbReference>
<reference evidence="3 4" key="1">
    <citation type="submission" date="2020-10" db="EMBL/GenBank/DDBJ databases">
        <title>Mouse Oral microbiota.</title>
        <authorList>
            <person name="Joseph S."/>
            <person name="Aduse-Opoku J."/>
        </authorList>
    </citation>
    <scope>NUCLEOTIDE SEQUENCE [LARGE SCALE GENOMIC DNA]</scope>
    <source>
        <strain evidence="3 4">19428wE5_W307</strain>
    </source>
</reference>
<keyword evidence="4" id="KW-1185">Reference proteome</keyword>
<comment type="function">
    <text evidence="1">May bind long-chain fatty acids, such as palmitate, and may play a role in lipid transport or fatty acid metabolism.</text>
</comment>
<evidence type="ECO:0000256" key="2">
    <source>
        <dbReference type="ARBA" id="ARBA00023121"/>
    </source>
</evidence>
<dbReference type="NCBIfam" id="TIGR00762">
    <property type="entry name" value="DegV"/>
    <property type="match status" value="1"/>
</dbReference>
<gene>
    <name evidence="3" type="ORF">IR135_04985</name>
</gene>
<dbReference type="InterPro" id="IPR043168">
    <property type="entry name" value="DegV_C"/>
</dbReference>
<evidence type="ECO:0000256" key="1">
    <source>
        <dbReference type="ARBA" id="ARBA00003238"/>
    </source>
</evidence>
<dbReference type="PROSITE" id="PS51482">
    <property type="entry name" value="DEGV"/>
    <property type="match status" value="1"/>
</dbReference>
<evidence type="ECO:0000313" key="4">
    <source>
        <dbReference type="Proteomes" id="UP000647980"/>
    </source>
</evidence>
<dbReference type="Pfam" id="PF02645">
    <property type="entry name" value="DegV"/>
    <property type="match status" value="1"/>
</dbReference>
<dbReference type="SUPFAM" id="SSF82549">
    <property type="entry name" value="DAK1/DegV-like"/>
    <property type="match status" value="1"/>
</dbReference>
<dbReference type="Gene3D" id="3.40.50.10170">
    <property type="match status" value="1"/>
</dbReference>
<evidence type="ECO:0000313" key="3">
    <source>
        <dbReference type="EMBL" id="MBF0753615.1"/>
    </source>
</evidence>
<keyword evidence="2" id="KW-0446">Lipid-binding</keyword>
<protein>
    <submittedName>
        <fullName evidence="3">DegV family EDD domain-containing protein</fullName>
    </submittedName>
</protein>
<dbReference type="PANTHER" id="PTHR33434:SF2">
    <property type="entry name" value="FATTY ACID-BINDING PROTEIN TM_1468"/>
    <property type="match status" value="1"/>
</dbReference>
<name>A0ABR9XY09_9STAP</name>
<accession>A0ABR9XY09</accession>
<dbReference type="Gene3D" id="3.30.1180.10">
    <property type="match status" value="1"/>
</dbReference>